<evidence type="ECO:0000256" key="3">
    <source>
        <dbReference type="ARBA" id="ARBA00023163"/>
    </source>
</evidence>
<dbReference type="Pfam" id="PF00172">
    <property type="entry name" value="Zn_clus"/>
    <property type="match status" value="1"/>
</dbReference>
<keyword evidence="1" id="KW-0805">Transcription regulation</keyword>
<evidence type="ECO:0000313" key="6">
    <source>
        <dbReference type="EMBL" id="KAL2802697.1"/>
    </source>
</evidence>
<sequence length="513" mass="57139">MGGIPYTSTGCNTCRRRKVKCDETKPECMRCTNHGHKCTGYDRKRVFIHRHTKTAVENQTLASNSALVNRLQLDIPRQNVNPELRAQLLTNFIETYIPHPYLRDRTGPSLLQTLPGLTGRSAVLDKAVISISAAFLAKQNQDEWLLQYSSKLYGSILKILHGKITSGNKLSVDILYTTIVLQIYELINCAPLGFMAWVAHVQGSIAISSVQGEGTTAEKLFHRQLKYVTLCDAIWNRKTPYLYKTPIWWSNSDSKARCDPIDELIDLLAECCTIMEKVDGFFLSQPTESDKSCLVGDQLLRNCLKLEDDLHQTCLSMQGKLGTPGTFVPGAICPTEFRGTLDTNLFPVAFDFPSLACAESHMVYWATLILLYPLIGELLSVLGVPVRDVPAPVYYGSTNGEQDSGIPPSAEVNSAYTALAEYYAGEICRSVLYCLQPDMKALGAQSLLAPFSLCAQFFKVEGPTPKLQWCQGVLVALERLGLGLAPFLKDMVWPQYRAAQERRKLAPRRLLDN</sequence>
<evidence type="ECO:0000256" key="4">
    <source>
        <dbReference type="ARBA" id="ARBA00023242"/>
    </source>
</evidence>
<proteinExistence type="predicted"/>
<keyword evidence="3" id="KW-0804">Transcription</keyword>
<dbReference type="InterPro" id="IPR001138">
    <property type="entry name" value="Zn2Cys6_DnaBD"/>
</dbReference>
<organism evidence="6 7">
    <name type="scientific">Aspergillus granulosus</name>
    <dbReference type="NCBI Taxonomy" id="176169"/>
    <lineage>
        <taxon>Eukaryota</taxon>
        <taxon>Fungi</taxon>
        <taxon>Dikarya</taxon>
        <taxon>Ascomycota</taxon>
        <taxon>Pezizomycotina</taxon>
        <taxon>Eurotiomycetes</taxon>
        <taxon>Eurotiomycetidae</taxon>
        <taxon>Eurotiales</taxon>
        <taxon>Aspergillaceae</taxon>
        <taxon>Aspergillus</taxon>
        <taxon>Aspergillus subgen. Nidulantes</taxon>
    </lineage>
</organism>
<dbReference type="PROSITE" id="PS00463">
    <property type="entry name" value="ZN2_CY6_FUNGAL_1"/>
    <property type="match status" value="1"/>
</dbReference>
<dbReference type="InterPro" id="IPR036864">
    <property type="entry name" value="Zn2-C6_fun-type_DNA-bd_sf"/>
</dbReference>
<dbReference type="Gene3D" id="4.10.240.10">
    <property type="entry name" value="Zn(2)-C6 fungal-type DNA-binding domain"/>
    <property type="match status" value="1"/>
</dbReference>
<protein>
    <recommendedName>
        <fullName evidence="5">Zn(2)-C6 fungal-type domain-containing protein</fullName>
    </recommendedName>
</protein>
<keyword evidence="2" id="KW-0238">DNA-binding</keyword>
<evidence type="ECO:0000256" key="2">
    <source>
        <dbReference type="ARBA" id="ARBA00023125"/>
    </source>
</evidence>
<accession>A0ABR4GUU4</accession>
<dbReference type="EMBL" id="JBFXLT010000168">
    <property type="protein sequence ID" value="KAL2802697.1"/>
    <property type="molecule type" value="Genomic_DNA"/>
</dbReference>
<dbReference type="PROSITE" id="PS50048">
    <property type="entry name" value="ZN2_CY6_FUNGAL_2"/>
    <property type="match status" value="1"/>
</dbReference>
<evidence type="ECO:0000313" key="7">
    <source>
        <dbReference type="Proteomes" id="UP001610334"/>
    </source>
</evidence>
<keyword evidence="4" id="KW-0539">Nucleus</keyword>
<dbReference type="PANTHER" id="PTHR38111">
    <property type="entry name" value="ZN(2)-C6 FUNGAL-TYPE DOMAIN-CONTAINING PROTEIN-RELATED"/>
    <property type="match status" value="1"/>
</dbReference>
<gene>
    <name evidence="6" type="ORF">BJX63DRAFT_101081</name>
</gene>
<reference evidence="6 7" key="1">
    <citation type="submission" date="2024-07" db="EMBL/GenBank/DDBJ databases">
        <title>Section-level genome sequencing and comparative genomics of Aspergillus sections Usti and Cavernicolus.</title>
        <authorList>
            <consortium name="Lawrence Berkeley National Laboratory"/>
            <person name="Nybo J.L."/>
            <person name="Vesth T.C."/>
            <person name="Theobald S."/>
            <person name="Frisvad J.C."/>
            <person name="Larsen T.O."/>
            <person name="Kjaerboelling I."/>
            <person name="Rothschild-Mancinelli K."/>
            <person name="Lyhne E.K."/>
            <person name="Kogle M.E."/>
            <person name="Barry K."/>
            <person name="Clum A."/>
            <person name="Na H."/>
            <person name="Ledsgaard L."/>
            <person name="Lin J."/>
            <person name="Lipzen A."/>
            <person name="Kuo A."/>
            <person name="Riley R."/>
            <person name="Mondo S."/>
            <person name="Labutti K."/>
            <person name="Haridas S."/>
            <person name="Pangalinan J."/>
            <person name="Salamov A.A."/>
            <person name="Simmons B.A."/>
            <person name="Magnuson J.K."/>
            <person name="Chen J."/>
            <person name="Drula E."/>
            <person name="Henrissat B."/>
            <person name="Wiebenga A."/>
            <person name="Lubbers R.J."/>
            <person name="Gomes A.C."/>
            <person name="Makela M.R."/>
            <person name="Stajich J."/>
            <person name="Grigoriev I.V."/>
            <person name="Mortensen U.H."/>
            <person name="De Vries R.P."/>
            <person name="Baker S.E."/>
            <person name="Andersen M.R."/>
        </authorList>
    </citation>
    <scope>NUCLEOTIDE SEQUENCE [LARGE SCALE GENOMIC DNA]</scope>
    <source>
        <strain evidence="6 7">CBS 588.65</strain>
    </source>
</reference>
<keyword evidence="7" id="KW-1185">Reference proteome</keyword>
<dbReference type="CDD" id="cd00067">
    <property type="entry name" value="GAL4"/>
    <property type="match status" value="1"/>
</dbReference>
<dbReference type="PANTHER" id="PTHR38111:SF11">
    <property type="entry name" value="TRANSCRIPTION FACTOR DOMAIN-CONTAINING PROTEIN-RELATED"/>
    <property type="match status" value="1"/>
</dbReference>
<dbReference type="InterPro" id="IPR053178">
    <property type="entry name" value="Osmoadaptation_assoc"/>
</dbReference>
<dbReference type="SMART" id="SM00066">
    <property type="entry name" value="GAL4"/>
    <property type="match status" value="1"/>
</dbReference>
<dbReference type="Proteomes" id="UP001610334">
    <property type="component" value="Unassembled WGS sequence"/>
</dbReference>
<feature type="domain" description="Zn(2)-C6 fungal-type" evidence="5">
    <location>
        <begin position="10"/>
        <end position="39"/>
    </location>
</feature>
<evidence type="ECO:0000256" key="1">
    <source>
        <dbReference type="ARBA" id="ARBA00023015"/>
    </source>
</evidence>
<name>A0ABR4GUU4_9EURO</name>
<dbReference type="SUPFAM" id="SSF57701">
    <property type="entry name" value="Zn2/Cys6 DNA-binding domain"/>
    <property type="match status" value="1"/>
</dbReference>
<comment type="caution">
    <text evidence="6">The sequence shown here is derived from an EMBL/GenBank/DDBJ whole genome shotgun (WGS) entry which is preliminary data.</text>
</comment>
<evidence type="ECO:0000259" key="5">
    <source>
        <dbReference type="PROSITE" id="PS50048"/>
    </source>
</evidence>